<gene>
    <name evidence="9" type="ORF">COLO4_28571</name>
</gene>
<keyword evidence="6 8" id="KW-0503">Monooxygenase</keyword>
<sequence>MAGDIVTYNYLSFVWTPYGPLWRDLRRLSVVEIFSSNSVQKFCSIREEEVADFVSRLFKVSANGTQSVDLKYFFSLLATKVMVGVVAGKRGDVRDMEAEKRSFQEFKKIFFPSLGINLCDFFPVLRWIGFMGIEKNLRELHRTRNAYIQNLVDEIRLRKSGFSGDVDGMKGEGKYPCLIEKLLSLQEQDSNFCSNELIKSMALMMFIAGTETTAITMEWAMALLLNHPEVLQKAREEIISQVGHERLPNDSDLANLPYLRCVVNETLRLYPPAPTLLPHYASEDCRVGGYEIPKHTMLMVHAWAIHRDPTIWEEPTKFKPERFEASFEEKEGKYLPFGLGRRACPGATMGMRLVLLALAAAIQCFDWEKVGPKKVDMSPGTGFTISKAKPLEALCNPRPELIKFISQF</sequence>
<dbReference type="GO" id="GO:0005506">
    <property type="term" value="F:iron ion binding"/>
    <property type="evidence" value="ECO:0007669"/>
    <property type="project" value="InterPro"/>
</dbReference>
<name>A0A1R3HJP8_9ROSI</name>
<evidence type="ECO:0000256" key="5">
    <source>
        <dbReference type="ARBA" id="ARBA00023004"/>
    </source>
</evidence>
<dbReference type="OrthoDB" id="1055148at2759"/>
<dbReference type="PRINTS" id="PR00385">
    <property type="entry name" value="P450"/>
</dbReference>
<dbReference type="GO" id="GO:0004497">
    <property type="term" value="F:monooxygenase activity"/>
    <property type="evidence" value="ECO:0007669"/>
    <property type="project" value="UniProtKB-KW"/>
</dbReference>
<dbReference type="EMBL" id="AWUE01019966">
    <property type="protein sequence ID" value="OMO70597.1"/>
    <property type="molecule type" value="Genomic_DNA"/>
</dbReference>
<dbReference type="PROSITE" id="PS00086">
    <property type="entry name" value="CYTOCHROME_P450"/>
    <property type="match status" value="1"/>
</dbReference>
<dbReference type="STRING" id="93759.A0A1R3HJP8"/>
<dbReference type="Pfam" id="PF00067">
    <property type="entry name" value="p450"/>
    <property type="match status" value="1"/>
</dbReference>
<accession>A0A1R3HJP8</accession>
<evidence type="ECO:0000256" key="6">
    <source>
        <dbReference type="ARBA" id="ARBA00023033"/>
    </source>
</evidence>
<dbReference type="InterPro" id="IPR036396">
    <property type="entry name" value="Cyt_P450_sf"/>
</dbReference>
<keyword evidence="4 8" id="KW-0560">Oxidoreductase</keyword>
<dbReference type="Proteomes" id="UP000187203">
    <property type="component" value="Unassembled WGS sequence"/>
</dbReference>
<evidence type="ECO:0000256" key="4">
    <source>
        <dbReference type="ARBA" id="ARBA00023002"/>
    </source>
</evidence>
<evidence type="ECO:0000256" key="7">
    <source>
        <dbReference type="PIRSR" id="PIRSR602401-1"/>
    </source>
</evidence>
<comment type="cofactor">
    <cofactor evidence="7">
        <name>heme</name>
        <dbReference type="ChEBI" id="CHEBI:30413"/>
    </cofactor>
</comment>
<dbReference type="GO" id="GO:0016705">
    <property type="term" value="F:oxidoreductase activity, acting on paired donors, with incorporation or reduction of molecular oxygen"/>
    <property type="evidence" value="ECO:0007669"/>
    <property type="project" value="InterPro"/>
</dbReference>
<dbReference type="InterPro" id="IPR050651">
    <property type="entry name" value="Plant_Cytochrome_P450_Monoox"/>
</dbReference>
<evidence type="ECO:0000256" key="2">
    <source>
        <dbReference type="ARBA" id="ARBA00022617"/>
    </source>
</evidence>
<keyword evidence="5 7" id="KW-0408">Iron</keyword>
<dbReference type="GO" id="GO:0020037">
    <property type="term" value="F:heme binding"/>
    <property type="evidence" value="ECO:0007669"/>
    <property type="project" value="InterPro"/>
</dbReference>
<comment type="caution">
    <text evidence="9">The sequence shown here is derived from an EMBL/GenBank/DDBJ whole genome shotgun (WGS) entry which is preliminary data.</text>
</comment>
<evidence type="ECO:0000256" key="3">
    <source>
        <dbReference type="ARBA" id="ARBA00022723"/>
    </source>
</evidence>
<keyword evidence="10" id="KW-1185">Reference proteome</keyword>
<dbReference type="PRINTS" id="PR00463">
    <property type="entry name" value="EP450I"/>
</dbReference>
<dbReference type="AlphaFoldDB" id="A0A1R3HJP8"/>
<dbReference type="PANTHER" id="PTHR47947:SF13">
    <property type="entry name" value="CYTOCHROME P450, FAMILY 81, SUBFAMILY K, POLYPEPTIDE 1-RELATED"/>
    <property type="match status" value="1"/>
</dbReference>
<comment type="similarity">
    <text evidence="1 8">Belongs to the cytochrome P450 family.</text>
</comment>
<reference evidence="10" key="1">
    <citation type="submission" date="2013-09" db="EMBL/GenBank/DDBJ databases">
        <title>Corchorus olitorius genome sequencing.</title>
        <authorList>
            <person name="Alam M."/>
            <person name="Haque M.S."/>
            <person name="Islam M.S."/>
            <person name="Emdad E.M."/>
            <person name="Islam M.M."/>
            <person name="Ahmed B."/>
            <person name="Halim A."/>
            <person name="Hossen Q.M.M."/>
            <person name="Hossain M.Z."/>
            <person name="Ahmed R."/>
            <person name="Khan M.M."/>
            <person name="Islam R."/>
            <person name="Rashid M.M."/>
            <person name="Khan S.A."/>
            <person name="Rahman M.S."/>
            <person name="Alam M."/>
            <person name="Yahiya A.S."/>
            <person name="Khan M.S."/>
            <person name="Azam M.S."/>
            <person name="Haque T."/>
            <person name="Lashkar M.Z.H."/>
            <person name="Akhand A.I."/>
            <person name="Morshed G."/>
            <person name="Roy S."/>
            <person name="Uddin K.S."/>
            <person name="Rabeya T."/>
            <person name="Hossain A.S."/>
            <person name="Chowdhury A."/>
            <person name="Snigdha A.R."/>
            <person name="Mortoza M.S."/>
            <person name="Matin S.A."/>
            <person name="Hoque S.M.E."/>
            <person name="Islam M.K."/>
            <person name="Roy D.K."/>
            <person name="Haider R."/>
            <person name="Moosa M.M."/>
            <person name="Elias S.M."/>
            <person name="Hasan A.M."/>
            <person name="Jahan S."/>
            <person name="Shafiuddin M."/>
            <person name="Mahmood N."/>
            <person name="Shommy N.S."/>
        </authorList>
    </citation>
    <scope>NUCLEOTIDE SEQUENCE [LARGE SCALE GENOMIC DNA]</scope>
    <source>
        <strain evidence="10">cv. O-4</strain>
    </source>
</reference>
<evidence type="ECO:0000256" key="8">
    <source>
        <dbReference type="RuleBase" id="RU000461"/>
    </source>
</evidence>
<dbReference type="InterPro" id="IPR002401">
    <property type="entry name" value="Cyt_P450_E_grp-I"/>
</dbReference>
<proteinExistence type="inferred from homology"/>
<evidence type="ECO:0000313" key="9">
    <source>
        <dbReference type="EMBL" id="OMO70597.1"/>
    </source>
</evidence>
<evidence type="ECO:0000313" key="10">
    <source>
        <dbReference type="Proteomes" id="UP000187203"/>
    </source>
</evidence>
<organism evidence="9 10">
    <name type="scientific">Corchorus olitorius</name>
    <dbReference type="NCBI Taxonomy" id="93759"/>
    <lineage>
        <taxon>Eukaryota</taxon>
        <taxon>Viridiplantae</taxon>
        <taxon>Streptophyta</taxon>
        <taxon>Embryophyta</taxon>
        <taxon>Tracheophyta</taxon>
        <taxon>Spermatophyta</taxon>
        <taxon>Magnoliopsida</taxon>
        <taxon>eudicotyledons</taxon>
        <taxon>Gunneridae</taxon>
        <taxon>Pentapetalae</taxon>
        <taxon>rosids</taxon>
        <taxon>malvids</taxon>
        <taxon>Malvales</taxon>
        <taxon>Malvaceae</taxon>
        <taxon>Grewioideae</taxon>
        <taxon>Apeibeae</taxon>
        <taxon>Corchorus</taxon>
    </lineage>
</organism>
<keyword evidence="2 7" id="KW-0349">Heme</keyword>
<dbReference type="InterPro" id="IPR001128">
    <property type="entry name" value="Cyt_P450"/>
</dbReference>
<evidence type="ECO:0000256" key="1">
    <source>
        <dbReference type="ARBA" id="ARBA00010617"/>
    </source>
</evidence>
<feature type="binding site" description="axial binding residue" evidence="7">
    <location>
        <position position="344"/>
    </location>
    <ligand>
        <name>heme</name>
        <dbReference type="ChEBI" id="CHEBI:30413"/>
    </ligand>
    <ligandPart>
        <name>Fe</name>
        <dbReference type="ChEBI" id="CHEBI:18248"/>
    </ligandPart>
</feature>
<protein>
    <submittedName>
        <fullName evidence="9">Cytochrome P450</fullName>
    </submittedName>
</protein>
<keyword evidence="3 7" id="KW-0479">Metal-binding</keyword>
<dbReference type="InterPro" id="IPR017972">
    <property type="entry name" value="Cyt_P450_CS"/>
</dbReference>
<dbReference type="SUPFAM" id="SSF48264">
    <property type="entry name" value="Cytochrome P450"/>
    <property type="match status" value="1"/>
</dbReference>
<dbReference type="PANTHER" id="PTHR47947">
    <property type="entry name" value="CYTOCHROME P450 82C3-RELATED"/>
    <property type="match status" value="1"/>
</dbReference>
<dbReference type="Gene3D" id="1.10.630.10">
    <property type="entry name" value="Cytochrome P450"/>
    <property type="match status" value="1"/>
</dbReference>